<evidence type="ECO:0000313" key="4">
    <source>
        <dbReference type="RefSeq" id="XP_005101823.3"/>
    </source>
</evidence>
<dbReference type="RefSeq" id="XP_005101823.3">
    <property type="nucleotide sequence ID" value="XM_005101766.3"/>
</dbReference>
<keyword evidence="2" id="KW-0472">Membrane</keyword>
<keyword evidence="2" id="KW-1133">Transmembrane helix</keyword>
<feature type="compositionally biased region" description="Low complexity" evidence="1">
    <location>
        <begin position="499"/>
        <end position="512"/>
    </location>
</feature>
<dbReference type="GeneID" id="101861294"/>
<feature type="region of interest" description="Disordered" evidence="1">
    <location>
        <begin position="739"/>
        <end position="842"/>
    </location>
</feature>
<feature type="region of interest" description="Disordered" evidence="1">
    <location>
        <begin position="531"/>
        <end position="565"/>
    </location>
</feature>
<feature type="region of interest" description="Disordered" evidence="1">
    <location>
        <begin position="421"/>
        <end position="469"/>
    </location>
</feature>
<feature type="compositionally biased region" description="Low complexity" evidence="1">
    <location>
        <begin position="969"/>
        <end position="988"/>
    </location>
</feature>
<gene>
    <name evidence="4" type="primary">LOC101861294</name>
</gene>
<feature type="compositionally biased region" description="Polar residues" evidence="1">
    <location>
        <begin position="808"/>
        <end position="824"/>
    </location>
</feature>
<feature type="compositionally biased region" description="Low complexity" evidence="1">
    <location>
        <begin position="448"/>
        <end position="462"/>
    </location>
</feature>
<evidence type="ECO:0000256" key="1">
    <source>
        <dbReference type="SAM" id="MobiDB-lite"/>
    </source>
</evidence>
<evidence type="ECO:0000256" key="2">
    <source>
        <dbReference type="SAM" id="Phobius"/>
    </source>
</evidence>
<keyword evidence="2" id="KW-0812">Transmembrane</keyword>
<feature type="region of interest" description="Disordered" evidence="1">
    <location>
        <begin position="344"/>
        <end position="363"/>
    </location>
</feature>
<feature type="region of interest" description="Disordered" evidence="1">
    <location>
        <begin position="486"/>
        <end position="518"/>
    </location>
</feature>
<feature type="region of interest" description="Disordered" evidence="1">
    <location>
        <begin position="897"/>
        <end position="1018"/>
    </location>
</feature>
<proteinExistence type="predicted"/>
<dbReference type="Proteomes" id="UP000694888">
    <property type="component" value="Unplaced"/>
</dbReference>
<keyword evidence="3" id="KW-1185">Reference proteome</keyword>
<feature type="compositionally biased region" description="Low complexity" evidence="1">
    <location>
        <begin position="536"/>
        <end position="551"/>
    </location>
</feature>
<feature type="compositionally biased region" description="Polar residues" evidence="1">
    <location>
        <begin position="897"/>
        <end position="921"/>
    </location>
</feature>
<protein>
    <submittedName>
        <fullName evidence="4">Uncharacterized protein LOC101861294</fullName>
    </submittedName>
</protein>
<feature type="compositionally biased region" description="Low complexity" evidence="1">
    <location>
        <begin position="586"/>
        <end position="602"/>
    </location>
</feature>
<accession>A0ABM0JUJ3</accession>
<feature type="transmembrane region" description="Helical" evidence="2">
    <location>
        <begin position="27"/>
        <end position="48"/>
    </location>
</feature>
<organism evidence="3 4">
    <name type="scientific">Aplysia californica</name>
    <name type="common">California sea hare</name>
    <dbReference type="NCBI Taxonomy" id="6500"/>
    <lineage>
        <taxon>Eukaryota</taxon>
        <taxon>Metazoa</taxon>
        <taxon>Spiralia</taxon>
        <taxon>Lophotrochozoa</taxon>
        <taxon>Mollusca</taxon>
        <taxon>Gastropoda</taxon>
        <taxon>Heterobranchia</taxon>
        <taxon>Euthyneura</taxon>
        <taxon>Tectipleura</taxon>
        <taxon>Aplysiida</taxon>
        <taxon>Aplysioidea</taxon>
        <taxon>Aplysiidae</taxon>
        <taxon>Aplysia</taxon>
    </lineage>
</organism>
<feature type="region of interest" description="Disordered" evidence="1">
    <location>
        <begin position="628"/>
        <end position="657"/>
    </location>
</feature>
<feature type="region of interest" description="Disordered" evidence="1">
    <location>
        <begin position="584"/>
        <end position="605"/>
    </location>
</feature>
<sequence>MESLDSPRNHSSVTPREPYHFETLFPAWVPAVTVASGMILFLAASFYLRHRKVVKKREILMDYFYIIFQYGGMRRKRMVAALCNTNAITLRELGRSFMISFDSMGHSENNPSSLFPGSAEAGSGSNCPYYLEDTAFTAANANPVTPGAQKRNFFKSKIRASVKKSWTPFRRFATQSEDHPSTHANPMLLQDILKKFKTRRPPSGPPSAHSTPGRRVRGGYWSSPHHLQGSSMCTIHGDDFDFHKLSVDKDSPQPFVLGSQNLLTPRLAEVAAEARRHSSLGNLNPERLREELSAAARLGQDHPLWGGQTLHPPNLPAPGEGGQGRVNTRWGSSSSVYRSSEPTILIQGASTDSDCPPSLNDIRRNSENSLVVLRRVSKGDGDHFYYEEQRLPPMERTDRASLSKVSSVRSGNMNEYYHCLHSPVKKKSNPNSPVVGGKSGAKKWNNKSSDSSRSSAVVSGPPRSKRSRLSLGEIGVSNFNRRIVDFPSDSLPEYDPESSADSSRMSRGSSVHSKGKPRTAWTRFKNVFSGSRAAQSGDSHQSKVSKSSQSSVDERPKRRSRRQHKRWDRFINVFTGFRSLPESKESGVVVPGDGPPGSTSVPLGLDSRVPRDLYHVIEMESGDLHFIPRSPRLPPRGGVRSEEYRPHHLSPGSKIPPKALSFPDEIFQGHEPYKKVHHVVGGSRSFYTDAAGGPHSAGKLYHIGDETPPPRSASFSLPHSKSMTSAFSTTSVGSHEDWRGYYSDIPSPYRRARTPSRLEGNDSEEDAILGRRFRSLSPLPERSFSFSPRRTKPRPHKVPRSPRRVINPKSSSFHHNQPPQSNVSPRACTRHRSFSGSRNSPSDFIMSEIKSSASAGASLELPIWNSSPRIPQRRASSHIVERDKNVGSVMLGPMSASCNTSPIRSTSSPLRPQTYSTSNSPIAVAGTDQYPDSPRAVSPLFSPSQIPKVGAGRDFQRGTVSPSGARAHSPNNVVSRTSSSSGFPVSSPQKDENHHYPTADYSPPPYPAQDQNLPHYSDLDFRSQDVPLQVHGSGGNSSALSKAPLAKLAASDNMSMSGLWSRSGSGNTVVEQPTRKAGAVADVMEVSEPVSTAQEDQPMSSGPRTLRITRQASQDGDLQRVSYGKITLTDTPSQSQSGKMAIGPVSRVKPSAYDTLI</sequence>
<reference evidence="4" key="1">
    <citation type="submission" date="2025-08" db="UniProtKB">
        <authorList>
            <consortium name="RefSeq"/>
        </authorList>
    </citation>
    <scope>IDENTIFICATION</scope>
</reference>
<evidence type="ECO:0000313" key="3">
    <source>
        <dbReference type="Proteomes" id="UP000694888"/>
    </source>
</evidence>
<feature type="compositionally biased region" description="Basic residues" evidence="1">
    <location>
        <begin position="789"/>
        <end position="803"/>
    </location>
</feature>
<name>A0ABM0JUJ3_APLCA</name>